<accession>A0ABT6BDX9</accession>
<organism evidence="1 2">
    <name type="scientific">Luteibacter sahnii</name>
    <dbReference type="NCBI Taxonomy" id="3021977"/>
    <lineage>
        <taxon>Bacteria</taxon>
        <taxon>Pseudomonadati</taxon>
        <taxon>Pseudomonadota</taxon>
        <taxon>Gammaproteobacteria</taxon>
        <taxon>Lysobacterales</taxon>
        <taxon>Rhodanobacteraceae</taxon>
        <taxon>Luteibacter</taxon>
    </lineage>
</organism>
<proteinExistence type="predicted"/>
<evidence type="ECO:0000313" key="2">
    <source>
        <dbReference type="Proteomes" id="UP001528850"/>
    </source>
</evidence>
<dbReference type="EMBL" id="JARJJS010000004">
    <property type="protein sequence ID" value="MDF4026291.1"/>
    <property type="molecule type" value="Genomic_DNA"/>
</dbReference>
<gene>
    <name evidence="1" type="ORF">P3W24_15060</name>
</gene>
<name>A0ABT6BDX9_9GAMM</name>
<dbReference type="Proteomes" id="UP001528850">
    <property type="component" value="Unassembled WGS sequence"/>
</dbReference>
<dbReference type="RefSeq" id="WP_320551399.1">
    <property type="nucleotide sequence ID" value="NZ_JAQLOK010000003.1"/>
</dbReference>
<evidence type="ECO:0000313" key="1">
    <source>
        <dbReference type="EMBL" id="MDF4026291.1"/>
    </source>
</evidence>
<comment type="caution">
    <text evidence="1">The sequence shown here is derived from an EMBL/GenBank/DDBJ whole genome shotgun (WGS) entry which is preliminary data.</text>
</comment>
<reference evidence="1 2" key="1">
    <citation type="journal article" date="2024" name="Curr. Microbiol.">
        <title>Luteibacter sahnii sp. nov., A Novel Yellow-Colored Xanthomonadin Pigment Producing Probiotic Bacterium from Healthy Rice Seed Microbiome.</title>
        <authorList>
            <person name="Jaiswal G."/>
            <person name="Rana R."/>
            <person name="Nayak P.K."/>
            <person name="Chouhan R."/>
            <person name="Gandhi S.G."/>
            <person name="Patel H.K."/>
            <person name="Patil P.B."/>
        </authorList>
    </citation>
    <scope>NUCLEOTIDE SEQUENCE [LARGE SCALE GENOMIC DNA]</scope>
    <source>
        <strain evidence="1 2">PPL201</strain>
    </source>
</reference>
<keyword evidence="2" id="KW-1185">Reference proteome</keyword>
<protein>
    <submittedName>
        <fullName evidence="1">DUF2384 domain-containing protein</fullName>
    </submittedName>
</protein>
<sequence>MSDQSDKIRRGTRGAALSPEDIDALNDCARRFTIPIEDLALALAIDDPRSEQPMASRSIRVFLDDVDRVVLAAEEISCDRSKTVAWLRQPLVAFDGQTPLFLTAHGRATDLLEYLSSIQSGFAG</sequence>